<protein>
    <submittedName>
        <fullName evidence="1">Uncharacterized protein</fullName>
    </submittedName>
</protein>
<reference evidence="1" key="1">
    <citation type="submission" date="2014-09" db="EMBL/GenBank/DDBJ databases">
        <authorList>
            <person name="Magalhaes I.L.F."/>
            <person name="Oliveira U."/>
            <person name="Santos F.R."/>
            <person name="Vidigal T.H.D.A."/>
            <person name="Brescovit A.D."/>
            <person name="Santos A.J."/>
        </authorList>
    </citation>
    <scope>NUCLEOTIDE SEQUENCE</scope>
    <source>
        <tissue evidence="1">Shoot tissue taken approximately 20 cm above the soil surface</tissue>
    </source>
</reference>
<reference evidence="1" key="2">
    <citation type="journal article" date="2015" name="Data Brief">
        <title>Shoot transcriptome of the giant reed, Arundo donax.</title>
        <authorList>
            <person name="Barrero R.A."/>
            <person name="Guerrero F.D."/>
            <person name="Moolhuijzen P."/>
            <person name="Goolsby J.A."/>
            <person name="Tidwell J."/>
            <person name="Bellgard S.E."/>
            <person name="Bellgard M.I."/>
        </authorList>
    </citation>
    <scope>NUCLEOTIDE SEQUENCE</scope>
    <source>
        <tissue evidence="1">Shoot tissue taken approximately 20 cm above the soil surface</tissue>
    </source>
</reference>
<evidence type="ECO:0000313" key="1">
    <source>
        <dbReference type="EMBL" id="JAD86080.1"/>
    </source>
</evidence>
<proteinExistence type="predicted"/>
<dbReference type="AlphaFoldDB" id="A0A0A9DKA6"/>
<sequence>MSKLQTKFAYSATHIPKMNCLHSPFDLIDIISSYNQS</sequence>
<accession>A0A0A9DKA6</accession>
<name>A0A0A9DKA6_ARUDO</name>
<organism evidence="1">
    <name type="scientific">Arundo donax</name>
    <name type="common">Giant reed</name>
    <name type="synonym">Donax arundinaceus</name>
    <dbReference type="NCBI Taxonomy" id="35708"/>
    <lineage>
        <taxon>Eukaryota</taxon>
        <taxon>Viridiplantae</taxon>
        <taxon>Streptophyta</taxon>
        <taxon>Embryophyta</taxon>
        <taxon>Tracheophyta</taxon>
        <taxon>Spermatophyta</taxon>
        <taxon>Magnoliopsida</taxon>
        <taxon>Liliopsida</taxon>
        <taxon>Poales</taxon>
        <taxon>Poaceae</taxon>
        <taxon>PACMAD clade</taxon>
        <taxon>Arundinoideae</taxon>
        <taxon>Arundineae</taxon>
        <taxon>Arundo</taxon>
    </lineage>
</organism>
<dbReference type="EMBL" id="GBRH01211815">
    <property type="protein sequence ID" value="JAD86080.1"/>
    <property type="molecule type" value="Transcribed_RNA"/>
</dbReference>